<dbReference type="Proteomes" id="UP001139054">
    <property type="component" value="Unassembled WGS sequence"/>
</dbReference>
<dbReference type="EMBL" id="JAKLTY010000040">
    <property type="protein sequence ID" value="MCG2632365.1"/>
    <property type="molecule type" value="Genomic_DNA"/>
</dbReference>
<comment type="subcellular location">
    <subcellularLocation>
        <location evidence="1">Cell inner membrane</location>
        <topology evidence="1">Single-pass membrane protein</topology>
    </subcellularLocation>
</comment>
<keyword evidence="8 11" id="KW-0472">Membrane</keyword>
<keyword evidence="6 11" id="KW-0812">Transmembrane</keyword>
<evidence type="ECO:0000256" key="4">
    <source>
        <dbReference type="ARBA" id="ARBA00022481"/>
    </source>
</evidence>
<evidence type="ECO:0000256" key="10">
    <source>
        <dbReference type="ARBA" id="ARBA00030775"/>
    </source>
</evidence>
<reference evidence="13" key="1">
    <citation type="submission" date="2022-01" db="EMBL/GenBank/DDBJ databases">
        <title>Genome sequnece data of strain Bradyrhizobium sp. nov.</title>
        <authorList>
            <person name="Zhang J."/>
        </authorList>
    </citation>
    <scope>NUCLEOTIDE SEQUENCE</scope>
    <source>
        <strain evidence="13">WYCCWR 13023</strain>
    </source>
</reference>
<dbReference type="AlphaFoldDB" id="A0A9X1RLD7"/>
<comment type="caution">
    <text evidence="13">The sequence shown here is derived from an EMBL/GenBank/DDBJ whole genome shotgun (WGS) entry which is preliminary data.</text>
</comment>
<dbReference type="NCBIfam" id="TIGR02532">
    <property type="entry name" value="IV_pilin_GFxxxE"/>
    <property type="match status" value="1"/>
</dbReference>
<evidence type="ECO:0000259" key="12">
    <source>
        <dbReference type="Pfam" id="PF12019"/>
    </source>
</evidence>
<dbReference type="GO" id="GO:0005886">
    <property type="term" value="C:plasma membrane"/>
    <property type="evidence" value="ECO:0007669"/>
    <property type="project" value="UniProtKB-SubCell"/>
</dbReference>
<feature type="domain" description="General secretion pathway GspH" evidence="12">
    <location>
        <begin position="46"/>
        <end position="138"/>
    </location>
</feature>
<evidence type="ECO:0000256" key="1">
    <source>
        <dbReference type="ARBA" id="ARBA00004377"/>
    </source>
</evidence>
<gene>
    <name evidence="13" type="ORF">L6654_37765</name>
</gene>
<dbReference type="Pfam" id="PF07963">
    <property type="entry name" value="N_methyl"/>
    <property type="match status" value="1"/>
</dbReference>
<evidence type="ECO:0000256" key="5">
    <source>
        <dbReference type="ARBA" id="ARBA00022519"/>
    </source>
</evidence>
<evidence type="ECO:0000256" key="8">
    <source>
        <dbReference type="ARBA" id="ARBA00023136"/>
    </source>
</evidence>
<evidence type="ECO:0000256" key="9">
    <source>
        <dbReference type="ARBA" id="ARBA00025772"/>
    </source>
</evidence>
<keyword evidence="4" id="KW-0488">Methylation</keyword>
<protein>
    <recommendedName>
        <fullName evidence="2">Type II secretion system protein H</fullName>
    </recommendedName>
    <alternativeName>
        <fullName evidence="10">General secretion pathway protein H</fullName>
    </alternativeName>
</protein>
<dbReference type="GO" id="GO:0015628">
    <property type="term" value="P:protein secretion by the type II secretion system"/>
    <property type="evidence" value="ECO:0007669"/>
    <property type="project" value="InterPro"/>
</dbReference>
<keyword evidence="3" id="KW-1003">Cell membrane</keyword>
<evidence type="ECO:0000256" key="3">
    <source>
        <dbReference type="ARBA" id="ARBA00022475"/>
    </source>
</evidence>
<dbReference type="Pfam" id="PF12019">
    <property type="entry name" value="GspH"/>
    <property type="match status" value="1"/>
</dbReference>
<keyword evidence="7 11" id="KW-1133">Transmembrane helix</keyword>
<dbReference type="InterPro" id="IPR045584">
    <property type="entry name" value="Pilin-like"/>
</dbReference>
<evidence type="ECO:0000256" key="11">
    <source>
        <dbReference type="SAM" id="Phobius"/>
    </source>
</evidence>
<dbReference type="InterPro" id="IPR012902">
    <property type="entry name" value="N_methyl_site"/>
</dbReference>
<sequence length="146" mass="15778">MTRTAKRSAGFTVIELLVVMSIMALVMAAALAAKPKVAAIRVSSVARSIADHLRLARAQAMLRSSETVFRFDLETHQFGLPNSMHNLPKGMTVVTTIAEGERHGSSGDIRFYSDGQSSGGQILLMLDGRTARIEVSWLTGEPQLGH</sequence>
<keyword evidence="5" id="KW-0997">Cell inner membrane</keyword>
<evidence type="ECO:0000313" key="14">
    <source>
        <dbReference type="Proteomes" id="UP001139054"/>
    </source>
</evidence>
<accession>A0A9X1RLD7</accession>
<dbReference type="InterPro" id="IPR022346">
    <property type="entry name" value="T2SS_GspH"/>
</dbReference>
<dbReference type="SUPFAM" id="SSF54523">
    <property type="entry name" value="Pili subunits"/>
    <property type="match status" value="1"/>
</dbReference>
<organism evidence="13 14">
    <name type="scientific">Bradyrhizobium zhengyangense</name>
    <dbReference type="NCBI Taxonomy" id="2911009"/>
    <lineage>
        <taxon>Bacteria</taxon>
        <taxon>Pseudomonadati</taxon>
        <taxon>Pseudomonadota</taxon>
        <taxon>Alphaproteobacteria</taxon>
        <taxon>Hyphomicrobiales</taxon>
        <taxon>Nitrobacteraceae</taxon>
        <taxon>Bradyrhizobium</taxon>
    </lineage>
</organism>
<name>A0A9X1RLD7_9BRAD</name>
<proteinExistence type="inferred from homology"/>
<feature type="transmembrane region" description="Helical" evidence="11">
    <location>
        <begin position="12"/>
        <end position="33"/>
    </location>
</feature>
<evidence type="ECO:0000256" key="2">
    <source>
        <dbReference type="ARBA" id="ARBA00021549"/>
    </source>
</evidence>
<dbReference type="RefSeq" id="WP_237891935.1">
    <property type="nucleotide sequence ID" value="NZ_JAKLTY010000040.1"/>
</dbReference>
<evidence type="ECO:0000313" key="13">
    <source>
        <dbReference type="EMBL" id="MCG2632365.1"/>
    </source>
</evidence>
<evidence type="ECO:0000256" key="6">
    <source>
        <dbReference type="ARBA" id="ARBA00022692"/>
    </source>
</evidence>
<evidence type="ECO:0000256" key="7">
    <source>
        <dbReference type="ARBA" id="ARBA00022989"/>
    </source>
</evidence>
<dbReference type="GO" id="GO:0015627">
    <property type="term" value="C:type II protein secretion system complex"/>
    <property type="evidence" value="ECO:0007669"/>
    <property type="project" value="InterPro"/>
</dbReference>
<comment type="similarity">
    <text evidence="9">Belongs to the GSP H family.</text>
</comment>